<name>A0AAV2GYF4_9ROSI</name>
<dbReference type="Proteomes" id="UP001497516">
    <property type="component" value="Chromosome 9"/>
</dbReference>
<evidence type="ECO:0000256" key="1">
    <source>
        <dbReference type="SAM" id="MobiDB-lite"/>
    </source>
</evidence>
<dbReference type="PANTHER" id="PTHR35121">
    <property type="entry name" value="HOMEODOMAIN PROTEIN 8, PUTATIVE-RELATED"/>
    <property type="match status" value="1"/>
</dbReference>
<dbReference type="AlphaFoldDB" id="A0AAV2GYF4"/>
<feature type="compositionally biased region" description="Basic and acidic residues" evidence="1">
    <location>
        <begin position="94"/>
        <end position="117"/>
    </location>
</feature>
<accession>A0AAV2GYF4</accession>
<reference evidence="2 3" key="1">
    <citation type="submission" date="2024-04" db="EMBL/GenBank/DDBJ databases">
        <authorList>
            <person name="Fracassetti M."/>
        </authorList>
    </citation>
    <scope>NUCLEOTIDE SEQUENCE [LARGE SCALE GENOMIC DNA]</scope>
</reference>
<feature type="region of interest" description="Disordered" evidence="1">
    <location>
        <begin position="74"/>
        <end position="117"/>
    </location>
</feature>
<evidence type="ECO:0000313" key="2">
    <source>
        <dbReference type="EMBL" id="CAL1414868.1"/>
    </source>
</evidence>
<keyword evidence="3" id="KW-1185">Reference proteome</keyword>
<dbReference type="PANTHER" id="PTHR35121:SF4">
    <property type="entry name" value="SWIM-TYPE DOMAIN-CONTAINING PROTEIN"/>
    <property type="match status" value="1"/>
</dbReference>
<protein>
    <recommendedName>
        <fullName evidence="4">SWIM-type domain-containing protein</fullName>
    </recommendedName>
</protein>
<sequence>MANAIASMLIQCAFDGCSVSISIHDTVIEKRPYHKNCKCALHKQKGNCSHTRSTQRNVVSFPKKTGGGSLAMTVSSNSSIRSHSSSLHVASESSGDRNQRVSELCRENNRGEVKLAR</sequence>
<evidence type="ECO:0008006" key="4">
    <source>
        <dbReference type="Google" id="ProtNLM"/>
    </source>
</evidence>
<evidence type="ECO:0000313" key="3">
    <source>
        <dbReference type="Proteomes" id="UP001497516"/>
    </source>
</evidence>
<feature type="compositionally biased region" description="Low complexity" evidence="1">
    <location>
        <begin position="75"/>
        <end position="93"/>
    </location>
</feature>
<proteinExistence type="predicted"/>
<dbReference type="EMBL" id="OZ034822">
    <property type="protein sequence ID" value="CAL1414868.1"/>
    <property type="molecule type" value="Genomic_DNA"/>
</dbReference>
<gene>
    <name evidence="2" type="ORF">LTRI10_LOCUS54001</name>
</gene>
<organism evidence="2 3">
    <name type="scientific">Linum trigynum</name>
    <dbReference type="NCBI Taxonomy" id="586398"/>
    <lineage>
        <taxon>Eukaryota</taxon>
        <taxon>Viridiplantae</taxon>
        <taxon>Streptophyta</taxon>
        <taxon>Embryophyta</taxon>
        <taxon>Tracheophyta</taxon>
        <taxon>Spermatophyta</taxon>
        <taxon>Magnoliopsida</taxon>
        <taxon>eudicotyledons</taxon>
        <taxon>Gunneridae</taxon>
        <taxon>Pentapetalae</taxon>
        <taxon>rosids</taxon>
        <taxon>fabids</taxon>
        <taxon>Malpighiales</taxon>
        <taxon>Linaceae</taxon>
        <taxon>Linum</taxon>
    </lineage>
</organism>